<dbReference type="InParanoid" id="B9RHQ0"/>
<reference evidence="3" key="1">
    <citation type="journal article" date="2010" name="Nat. Biotechnol.">
        <title>Draft genome sequence of the oilseed species Ricinus communis.</title>
        <authorList>
            <person name="Chan A.P."/>
            <person name="Crabtree J."/>
            <person name="Zhao Q."/>
            <person name="Lorenzi H."/>
            <person name="Orvis J."/>
            <person name="Puiu D."/>
            <person name="Melake-Berhan A."/>
            <person name="Jones K.M."/>
            <person name="Redman J."/>
            <person name="Chen G."/>
            <person name="Cahoon E.B."/>
            <person name="Gedil M."/>
            <person name="Stanke M."/>
            <person name="Haas B.J."/>
            <person name="Wortman J.R."/>
            <person name="Fraser-Liggett C.M."/>
            <person name="Ravel J."/>
            <person name="Rabinowicz P.D."/>
        </authorList>
    </citation>
    <scope>NUCLEOTIDE SEQUENCE [LARGE SCALE GENOMIC DNA]</scope>
    <source>
        <strain evidence="3">cv. Hale</strain>
    </source>
</reference>
<accession>B9RHQ0</accession>
<keyword evidence="3" id="KW-1185">Reference proteome</keyword>
<name>B9RHQ0_RICCO</name>
<dbReference type="AlphaFoldDB" id="B9RHQ0"/>
<gene>
    <name evidence="2" type="ORF">RCOM_1764910</name>
</gene>
<proteinExistence type="predicted"/>
<evidence type="ECO:0000256" key="1">
    <source>
        <dbReference type="SAM" id="MobiDB-lite"/>
    </source>
</evidence>
<dbReference type="Proteomes" id="UP000008311">
    <property type="component" value="Unassembled WGS sequence"/>
</dbReference>
<evidence type="ECO:0000313" key="2">
    <source>
        <dbReference type="EMBL" id="EEF49137.1"/>
    </source>
</evidence>
<sequence>MAVVSSRRPRTPVYEAGSLKDFSPSSSHTLPPSQPSSSHLPWPLVHTLHHHLHRCWSHLGLAHARFNGYLRRR</sequence>
<feature type="compositionally biased region" description="Low complexity" evidence="1">
    <location>
        <begin position="23"/>
        <end position="38"/>
    </location>
</feature>
<dbReference type="EMBL" id="EQ973780">
    <property type="protein sequence ID" value="EEF49137.1"/>
    <property type="molecule type" value="Genomic_DNA"/>
</dbReference>
<feature type="region of interest" description="Disordered" evidence="1">
    <location>
        <begin position="1"/>
        <end position="38"/>
    </location>
</feature>
<evidence type="ECO:0000313" key="3">
    <source>
        <dbReference type="Proteomes" id="UP000008311"/>
    </source>
</evidence>
<organism evidence="2 3">
    <name type="scientific">Ricinus communis</name>
    <name type="common">Castor bean</name>
    <dbReference type="NCBI Taxonomy" id="3988"/>
    <lineage>
        <taxon>Eukaryota</taxon>
        <taxon>Viridiplantae</taxon>
        <taxon>Streptophyta</taxon>
        <taxon>Embryophyta</taxon>
        <taxon>Tracheophyta</taxon>
        <taxon>Spermatophyta</taxon>
        <taxon>Magnoliopsida</taxon>
        <taxon>eudicotyledons</taxon>
        <taxon>Gunneridae</taxon>
        <taxon>Pentapetalae</taxon>
        <taxon>rosids</taxon>
        <taxon>fabids</taxon>
        <taxon>Malpighiales</taxon>
        <taxon>Euphorbiaceae</taxon>
        <taxon>Acalyphoideae</taxon>
        <taxon>Acalypheae</taxon>
        <taxon>Ricinus</taxon>
    </lineage>
</organism>
<protein>
    <submittedName>
        <fullName evidence="2">Uncharacterized protein</fullName>
    </submittedName>
</protein>